<dbReference type="GO" id="GO:0003700">
    <property type="term" value="F:DNA-binding transcription factor activity"/>
    <property type="evidence" value="ECO:0007669"/>
    <property type="project" value="InterPro"/>
</dbReference>
<evidence type="ECO:0000313" key="5">
    <source>
        <dbReference type="EMBL" id="MBB4120005.1"/>
    </source>
</evidence>
<dbReference type="PANTHER" id="PTHR47893:SF1">
    <property type="entry name" value="REGULATORY PROTEIN PCHR"/>
    <property type="match status" value="1"/>
</dbReference>
<dbReference type="PROSITE" id="PS01124">
    <property type="entry name" value="HTH_ARAC_FAMILY_2"/>
    <property type="match status" value="1"/>
</dbReference>
<dbReference type="InterPro" id="IPR018062">
    <property type="entry name" value="HTH_AraC-typ_CS"/>
</dbReference>
<protein>
    <submittedName>
        <fullName evidence="5">AraC-like DNA-binding protein</fullName>
    </submittedName>
</protein>
<dbReference type="InterPro" id="IPR018060">
    <property type="entry name" value="HTH_AraC"/>
</dbReference>
<dbReference type="Proteomes" id="UP000553034">
    <property type="component" value="Unassembled WGS sequence"/>
</dbReference>
<accession>A0A840ESI3</accession>
<dbReference type="Gene3D" id="1.10.10.60">
    <property type="entry name" value="Homeodomain-like"/>
    <property type="match status" value="1"/>
</dbReference>
<gene>
    <name evidence="5" type="ORF">GGR32_002317</name>
</gene>
<keyword evidence="2 5" id="KW-0238">DNA-binding</keyword>
<evidence type="ECO:0000256" key="3">
    <source>
        <dbReference type="ARBA" id="ARBA00023163"/>
    </source>
</evidence>
<feature type="domain" description="HTH araC/xylS-type" evidence="4">
    <location>
        <begin position="214"/>
        <end position="313"/>
    </location>
</feature>
<evidence type="ECO:0000259" key="4">
    <source>
        <dbReference type="PROSITE" id="PS01124"/>
    </source>
</evidence>
<proteinExistence type="predicted"/>
<dbReference type="PROSITE" id="PS00041">
    <property type="entry name" value="HTH_ARAC_FAMILY_1"/>
    <property type="match status" value="1"/>
</dbReference>
<name>A0A840ESI3_9FLAO</name>
<dbReference type="RefSeq" id="WP_183478340.1">
    <property type="nucleotide sequence ID" value="NZ_JACIFO010000014.1"/>
</dbReference>
<dbReference type="PRINTS" id="PR00032">
    <property type="entry name" value="HTHARAC"/>
</dbReference>
<dbReference type="AlphaFoldDB" id="A0A840ESI3"/>
<keyword evidence="6" id="KW-1185">Reference proteome</keyword>
<dbReference type="PANTHER" id="PTHR47893">
    <property type="entry name" value="REGULATORY PROTEIN PCHR"/>
    <property type="match status" value="1"/>
</dbReference>
<sequence>MTCQKDDKRIAFIYKMLLAWTKGKFSYRIPKTGKNDKTEAIINLLNLLTEEIKHSFYYHIYTAGQAKFRPRLMWGFILNLDNQIKATIGKPPTVLSTKLNNLRPTAYFNDLLTNKSKVIWRKTLSRLQKNKNDTSVHQELSFKTKNKLTYTVDSTINLIKNTHTGKQQLIVFNIDICAMPLHAYSVSTNKSNFLSLPHTSKRIIDKHTDIKALHLIHQHLKENLNSPFPSLKKLTKDYGINEFKLKIGFKQFFNTTVSKFHQEQRLNKAHQLIRFTHLSIQEIAFDTGFNSISHFSKSFKKQFGYNPSQLRNRFK</sequence>
<evidence type="ECO:0000256" key="2">
    <source>
        <dbReference type="ARBA" id="ARBA00023125"/>
    </source>
</evidence>
<dbReference type="InterPro" id="IPR009057">
    <property type="entry name" value="Homeodomain-like_sf"/>
</dbReference>
<keyword evidence="3" id="KW-0804">Transcription</keyword>
<organism evidence="5 6">
    <name type="scientific">Mesonia hippocampi</name>
    <dbReference type="NCBI Taxonomy" id="1628250"/>
    <lineage>
        <taxon>Bacteria</taxon>
        <taxon>Pseudomonadati</taxon>
        <taxon>Bacteroidota</taxon>
        <taxon>Flavobacteriia</taxon>
        <taxon>Flavobacteriales</taxon>
        <taxon>Flavobacteriaceae</taxon>
        <taxon>Mesonia</taxon>
    </lineage>
</organism>
<dbReference type="SMART" id="SM00342">
    <property type="entry name" value="HTH_ARAC"/>
    <property type="match status" value="1"/>
</dbReference>
<evidence type="ECO:0000313" key="6">
    <source>
        <dbReference type="Proteomes" id="UP000553034"/>
    </source>
</evidence>
<keyword evidence="1" id="KW-0805">Transcription regulation</keyword>
<dbReference type="InterPro" id="IPR053142">
    <property type="entry name" value="PchR_regulatory_protein"/>
</dbReference>
<dbReference type="InterPro" id="IPR020449">
    <property type="entry name" value="Tscrpt_reg_AraC-type_HTH"/>
</dbReference>
<dbReference type="EMBL" id="JACIFO010000014">
    <property type="protein sequence ID" value="MBB4120005.1"/>
    <property type="molecule type" value="Genomic_DNA"/>
</dbReference>
<evidence type="ECO:0000256" key="1">
    <source>
        <dbReference type="ARBA" id="ARBA00023015"/>
    </source>
</evidence>
<dbReference type="GO" id="GO:0043565">
    <property type="term" value="F:sequence-specific DNA binding"/>
    <property type="evidence" value="ECO:0007669"/>
    <property type="project" value="InterPro"/>
</dbReference>
<reference evidence="5 6" key="1">
    <citation type="submission" date="2020-08" db="EMBL/GenBank/DDBJ databases">
        <title>Genomic Encyclopedia of Type Strains, Phase IV (KMG-IV): sequencing the most valuable type-strain genomes for metagenomic binning, comparative biology and taxonomic classification.</title>
        <authorList>
            <person name="Goeker M."/>
        </authorList>
    </citation>
    <scope>NUCLEOTIDE SEQUENCE [LARGE SCALE GENOMIC DNA]</scope>
    <source>
        <strain evidence="5 6">DSM 29568</strain>
    </source>
</reference>
<dbReference type="Pfam" id="PF12833">
    <property type="entry name" value="HTH_18"/>
    <property type="match status" value="1"/>
</dbReference>
<comment type="caution">
    <text evidence="5">The sequence shown here is derived from an EMBL/GenBank/DDBJ whole genome shotgun (WGS) entry which is preliminary data.</text>
</comment>
<dbReference type="SUPFAM" id="SSF46689">
    <property type="entry name" value="Homeodomain-like"/>
    <property type="match status" value="1"/>
</dbReference>